<evidence type="ECO:0000256" key="9">
    <source>
        <dbReference type="ARBA" id="ARBA00038884"/>
    </source>
</evidence>
<keyword evidence="4" id="KW-0963">Cytoplasm</keyword>
<dbReference type="GO" id="GO:0042438">
    <property type="term" value="P:melanin biosynthetic process"/>
    <property type="evidence" value="ECO:0007669"/>
    <property type="project" value="UniProtKB-KW"/>
</dbReference>
<comment type="subunit">
    <text evidence="3">Homotrimer.</text>
</comment>
<comment type="similarity">
    <text evidence="2">Belongs to the MIF family.</text>
</comment>
<proteinExistence type="inferred from homology"/>
<comment type="function">
    <text evidence="8">Tautomerization of D-dopachrome with decarboxylation to give 5,6-dihydroxyindole (DHI).</text>
</comment>
<evidence type="ECO:0000256" key="6">
    <source>
        <dbReference type="ARBA" id="ARBA00023101"/>
    </source>
</evidence>
<comment type="subcellular location">
    <subcellularLocation>
        <location evidence="1">Cytoplasm</location>
    </subcellularLocation>
</comment>
<dbReference type="SUPFAM" id="SSF55331">
    <property type="entry name" value="Tautomerase/MIF"/>
    <property type="match status" value="1"/>
</dbReference>
<keyword evidence="5" id="KW-0007">Acetylation</keyword>
<dbReference type="Gene3D" id="3.30.429.10">
    <property type="entry name" value="Macrophage Migration Inhibitory Factor"/>
    <property type="match status" value="1"/>
</dbReference>
<organism evidence="10 11">
    <name type="scientific">Halocaridina rubra</name>
    <name type="common">Hawaiian red shrimp</name>
    <dbReference type="NCBI Taxonomy" id="373956"/>
    <lineage>
        <taxon>Eukaryota</taxon>
        <taxon>Metazoa</taxon>
        <taxon>Ecdysozoa</taxon>
        <taxon>Arthropoda</taxon>
        <taxon>Crustacea</taxon>
        <taxon>Multicrustacea</taxon>
        <taxon>Malacostraca</taxon>
        <taxon>Eumalacostraca</taxon>
        <taxon>Eucarida</taxon>
        <taxon>Decapoda</taxon>
        <taxon>Pleocyemata</taxon>
        <taxon>Caridea</taxon>
        <taxon>Atyoidea</taxon>
        <taxon>Atyidae</taxon>
        <taxon>Halocaridina</taxon>
    </lineage>
</organism>
<evidence type="ECO:0000313" key="11">
    <source>
        <dbReference type="Proteomes" id="UP001381693"/>
    </source>
</evidence>
<evidence type="ECO:0000256" key="5">
    <source>
        <dbReference type="ARBA" id="ARBA00022990"/>
    </source>
</evidence>
<dbReference type="PANTHER" id="PTHR11954">
    <property type="entry name" value="D-DOPACHROME DECARBOXYLASE"/>
    <property type="match status" value="1"/>
</dbReference>
<gene>
    <name evidence="10" type="ORF">SK128_017557</name>
</gene>
<evidence type="ECO:0000256" key="7">
    <source>
        <dbReference type="ARBA" id="ARBA00023239"/>
    </source>
</evidence>
<protein>
    <recommendedName>
        <fullName evidence="9">D-dopachrome decarboxylase</fullName>
        <ecNumber evidence="9">4.1.1.84</ecNumber>
    </recommendedName>
</protein>
<dbReference type="PANTHER" id="PTHR11954:SF22">
    <property type="entry name" value="D-DOPACHROME DECARBOXYLASE"/>
    <property type="match status" value="1"/>
</dbReference>
<evidence type="ECO:0000256" key="3">
    <source>
        <dbReference type="ARBA" id="ARBA00011233"/>
    </source>
</evidence>
<sequence length="115" mass="12851">MPLVTLKTNISSEKIPSDFHVHFTKKLSEVMEKPQERISVTVETEKSMARGGSMDPVCELHIITIGFESKEKTLPLTQEITQYLAEQTGIPPLRIVIYITSVQPTHIGCNGRLMG</sequence>
<evidence type="ECO:0000256" key="2">
    <source>
        <dbReference type="ARBA" id="ARBA00005851"/>
    </source>
</evidence>
<dbReference type="GO" id="GO:0005615">
    <property type="term" value="C:extracellular space"/>
    <property type="evidence" value="ECO:0007669"/>
    <property type="project" value="TreeGrafter"/>
</dbReference>
<dbReference type="InterPro" id="IPR001398">
    <property type="entry name" value="Macrophage_inhib_fac"/>
</dbReference>
<dbReference type="AlphaFoldDB" id="A0AAN8WRB6"/>
<evidence type="ECO:0000313" key="10">
    <source>
        <dbReference type="EMBL" id="KAK7068831.1"/>
    </source>
</evidence>
<evidence type="ECO:0000256" key="1">
    <source>
        <dbReference type="ARBA" id="ARBA00004496"/>
    </source>
</evidence>
<evidence type="ECO:0000256" key="8">
    <source>
        <dbReference type="ARBA" id="ARBA00037460"/>
    </source>
</evidence>
<accession>A0AAN8WRB6</accession>
<dbReference type="GO" id="GO:0005737">
    <property type="term" value="C:cytoplasm"/>
    <property type="evidence" value="ECO:0007669"/>
    <property type="project" value="UniProtKB-SubCell"/>
</dbReference>
<reference evidence="10 11" key="1">
    <citation type="submission" date="2023-11" db="EMBL/GenBank/DDBJ databases">
        <title>Halocaridina rubra genome assembly.</title>
        <authorList>
            <person name="Smith C."/>
        </authorList>
    </citation>
    <scope>NUCLEOTIDE SEQUENCE [LARGE SCALE GENOMIC DNA]</scope>
    <source>
        <strain evidence="10">EP-1</strain>
        <tissue evidence="10">Whole</tissue>
    </source>
</reference>
<keyword evidence="6" id="KW-0470">Melanin biosynthesis</keyword>
<dbReference type="GO" id="GO:0050178">
    <property type="term" value="F:phenylpyruvate tautomerase activity"/>
    <property type="evidence" value="ECO:0007669"/>
    <property type="project" value="TreeGrafter"/>
</dbReference>
<dbReference type="GO" id="GO:0033981">
    <property type="term" value="F:D-dopachrome decarboxylase activity"/>
    <property type="evidence" value="ECO:0007669"/>
    <property type="project" value="UniProtKB-EC"/>
</dbReference>
<evidence type="ECO:0000256" key="4">
    <source>
        <dbReference type="ARBA" id="ARBA00022490"/>
    </source>
</evidence>
<dbReference type="Proteomes" id="UP001381693">
    <property type="component" value="Unassembled WGS sequence"/>
</dbReference>
<dbReference type="EC" id="4.1.1.84" evidence="9"/>
<keyword evidence="7" id="KW-0456">Lyase</keyword>
<dbReference type="InterPro" id="IPR014347">
    <property type="entry name" value="Tautomerase/MIF_sf"/>
</dbReference>
<keyword evidence="11" id="KW-1185">Reference proteome</keyword>
<dbReference type="Pfam" id="PF01187">
    <property type="entry name" value="MIF"/>
    <property type="match status" value="1"/>
</dbReference>
<comment type="caution">
    <text evidence="10">The sequence shown here is derived from an EMBL/GenBank/DDBJ whole genome shotgun (WGS) entry which is preliminary data.</text>
</comment>
<dbReference type="EMBL" id="JAXCGZ010017110">
    <property type="protein sequence ID" value="KAK7068831.1"/>
    <property type="molecule type" value="Genomic_DNA"/>
</dbReference>
<name>A0AAN8WRB6_HALRR</name>